<keyword evidence="1" id="KW-0812">Transmembrane</keyword>
<feature type="transmembrane region" description="Helical" evidence="1">
    <location>
        <begin position="617"/>
        <end position="638"/>
    </location>
</feature>
<sequence length="644" mass="71039">MTEHVVVEWGDKSGGGFVLYTDPRRGAPPGPAFVRVAHDLQDDVVHQPPEAARDNDRFPVWGLQQVEVEDHGPQWCFTVQGRGGAFGRAGTCQFLFAPASADPADVWAHGVALVGPDGRLGHEPRLPSLPAVNATQLVRPLMALAERRKRIAVTGDPTEVAAVIGCLVTALPSAVVAEHIWMTFPLSTPILDKRPSVTGRWPAEQSDNLCARRVERWLEPDPDELPEPQPPRADEAIRWLAQRATGGRRDPAHCGVASLRALLDLIIREELVITEADIGRLVRAHDPRLQDGAKPQMVRRWAAQQTDTAISELLRNPPHWLEPMLFDGVLQAQLRAGKGQNPAKFPPAPAPGGWHTRLADLLRARYHNREELLRFVREHVTAPGSPLGTPDLVQRYRHWLERLGISSTDPSTGIFPVPVKEIVTSLVQYGRISAAHREFLRAASDPIGTLRSVVDRMPEVTPAGAAVLMTVQDNENGMRQVLETVLGHNPHRDERAAAWLDELMKEVTSRRMKGAVITAGVQHLGKYQAGPLPAAFLASVLECWSEQESEQEGDHVVRVLRDAATRLRPATRRIEPGPVFRQDDEWPMPVEAVHTPAAVDDPEVQPYDDDDEQGSPWAVVLFMTTVAVVLFLVVGTVLSRLGTW</sequence>
<protein>
    <submittedName>
        <fullName evidence="2">Uncharacterized protein</fullName>
    </submittedName>
</protein>
<keyword evidence="3" id="KW-1185">Reference proteome</keyword>
<dbReference type="Proteomes" id="UP001515943">
    <property type="component" value="Unassembled WGS sequence"/>
</dbReference>
<evidence type="ECO:0000256" key="1">
    <source>
        <dbReference type="SAM" id="Phobius"/>
    </source>
</evidence>
<evidence type="ECO:0000313" key="2">
    <source>
        <dbReference type="EMBL" id="NKE63333.1"/>
    </source>
</evidence>
<organism evidence="2 3">
    <name type="scientific">Lentzea indica</name>
    <dbReference type="NCBI Taxonomy" id="2604800"/>
    <lineage>
        <taxon>Bacteria</taxon>
        <taxon>Bacillati</taxon>
        <taxon>Actinomycetota</taxon>
        <taxon>Actinomycetes</taxon>
        <taxon>Pseudonocardiales</taxon>
        <taxon>Pseudonocardiaceae</taxon>
        <taxon>Lentzea</taxon>
    </lineage>
</organism>
<keyword evidence="1" id="KW-0472">Membrane</keyword>
<keyword evidence="1" id="KW-1133">Transmembrane helix</keyword>
<evidence type="ECO:0000313" key="3">
    <source>
        <dbReference type="Proteomes" id="UP001515943"/>
    </source>
</evidence>
<comment type="caution">
    <text evidence="2">The sequence shown here is derived from an EMBL/GenBank/DDBJ whole genome shotgun (WGS) entry which is preliminary data.</text>
</comment>
<name>A0ABX1FWB4_9PSEU</name>
<gene>
    <name evidence="2" type="ORF">FXN61_44075</name>
</gene>
<proteinExistence type="predicted"/>
<dbReference type="RefSeq" id="WP_167979921.1">
    <property type="nucleotide sequence ID" value="NZ_VSRL01000342.1"/>
</dbReference>
<dbReference type="EMBL" id="VSRL01000342">
    <property type="protein sequence ID" value="NKE63333.1"/>
    <property type="molecule type" value="Genomic_DNA"/>
</dbReference>
<accession>A0ABX1FWB4</accession>
<reference evidence="2 3" key="1">
    <citation type="submission" date="2019-08" db="EMBL/GenBank/DDBJ databases">
        <title>Lentzea from Indian Himalayas.</title>
        <authorList>
            <person name="Mandal S."/>
            <person name="Mallick Gupta A."/>
            <person name="Maiti P.K."/>
            <person name="Sarkar J."/>
            <person name="Mandal S."/>
        </authorList>
    </citation>
    <scope>NUCLEOTIDE SEQUENCE [LARGE SCALE GENOMIC DNA]</scope>
    <source>
        <strain evidence="2 3">PSKA42</strain>
    </source>
</reference>